<dbReference type="InterPro" id="IPR029016">
    <property type="entry name" value="GAF-like_dom_sf"/>
</dbReference>
<reference evidence="7 8" key="1">
    <citation type="submission" date="2022-03" db="EMBL/GenBank/DDBJ databases">
        <title>Isotopic signatures of nitrous oxide derived from detoxification processes.</title>
        <authorList>
            <person name="Behrendt U."/>
            <person name="Buchen C."/>
            <person name="Well R."/>
            <person name="Ulrich A."/>
            <person name="Rohe L."/>
            <person name="Kolb S."/>
            <person name="Schloter M."/>
            <person name="Horn M.A."/>
            <person name="Augustin J."/>
        </authorList>
    </citation>
    <scope>NUCLEOTIDE SEQUENCE [LARGE SCALE GENOMIC DNA]</scope>
    <source>
        <strain evidence="7 8">S4-C24</strain>
        <plasmid evidence="7 8">p1</plasmid>
    </source>
</reference>
<evidence type="ECO:0000313" key="8">
    <source>
        <dbReference type="Proteomes" id="UP000829069"/>
    </source>
</evidence>
<dbReference type="PROSITE" id="PS51078">
    <property type="entry name" value="ICLR_ED"/>
    <property type="match status" value="1"/>
</dbReference>
<dbReference type="SUPFAM" id="SSF46785">
    <property type="entry name" value="Winged helix' DNA-binding domain"/>
    <property type="match status" value="1"/>
</dbReference>
<evidence type="ECO:0000259" key="5">
    <source>
        <dbReference type="PROSITE" id="PS51077"/>
    </source>
</evidence>
<evidence type="ECO:0000256" key="2">
    <source>
        <dbReference type="ARBA" id="ARBA00023125"/>
    </source>
</evidence>
<evidence type="ECO:0000256" key="1">
    <source>
        <dbReference type="ARBA" id="ARBA00023015"/>
    </source>
</evidence>
<dbReference type="EMBL" id="CP093327">
    <property type="protein sequence ID" value="UNK47772.1"/>
    <property type="molecule type" value="Genomic_DNA"/>
</dbReference>
<keyword evidence="1" id="KW-0805">Transcription regulation</keyword>
<sequence length="266" mass="29629">MQTLQSVDRALAIPILLQQEGTMSLTEIARRIEVPTSTTRRLLMELIDEGFVERTGSRSYVAGHYLRDMVVSRASYGELLRVADPVMERLAVSCRATTHLHVAVDPFLRVLRSISDKRHFAAENLQGLQLDMASTAPGEAILSFADNGRLERALNDPRVPQVNRSQLRRNLDEARLQGLVMRSPKHNVIELAVPIRDTSGQCFGAISLQRTGVHSDDPTPEAAGRILMRSKQEIEAQLAESVWVFRDEPGFPSEATTKTTSETETQ</sequence>
<dbReference type="PANTHER" id="PTHR30136">
    <property type="entry name" value="HELIX-TURN-HELIX TRANSCRIPTIONAL REGULATOR, ICLR FAMILY"/>
    <property type="match status" value="1"/>
</dbReference>
<gene>
    <name evidence="7" type="ORF">MNQ99_18790</name>
</gene>
<dbReference type="PROSITE" id="PS51077">
    <property type="entry name" value="HTH_ICLR"/>
    <property type="match status" value="1"/>
</dbReference>
<evidence type="ECO:0000256" key="4">
    <source>
        <dbReference type="SAM" id="MobiDB-lite"/>
    </source>
</evidence>
<dbReference type="InterPro" id="IPR050707">
    <property type="entry name" value="HTH_MetabolicPath_Reg"/>
</dbReference>
<geneLocation type="plasmid" evidence="7 8">
    <name>p1</name>
</geneLocation>
<feature type="region of interest" description="Disordered" evidence="4">
    <location>
        <begin position="247"/>
        <end position="266"/>
    </location>
</feature>
<dbReference type="SUPFAM" id="SSF55781">
    <property type="entry name" value="GAF domain-like"/>
    <property type="match status" value="1"/>
</dbReference>
<keyword evidence="3" id="KW-0804">Transcription</keyword>
<feature type="domain" description="IclR-ED" evidence="6">
    <location>
        <begin position="65"/>
        <end position="240"/>
    </location>
</feature>
<dbReference type="Proteomes" id="UP000829069">
    <property type="component" value="Plasmid p1"/>
</dbReference>
<dbReference type="RefSeq" id="WP_241915471.1">
    <property type="nucleotide sequence ID" value="NZ_CP093327.1"/>
</dbReference>
<organism evidence="7 8">
    <name type="scientific">Arthrobacter sulfonylureivorans</name>
    <dbReference type="NCBI Taxonomy" id="2486855"/>
    <lineage>
        <taxon>Bacteria</taxon>
        <taxon>Bacillati</taxon>
        <taxon>Actinomycetota</taxon>
        <taxon>Actinomycetes</taxon>
        <taxon>Micrococcales</taxon>
        <taxon>Micrococcaceae</taxon>
        <taxon>Arthrobacter</taxon>
    </lineage>
</organism>
<dbReference type="Pfam" id="PF09339">
    <property type="entry name" value="HTH_IclR"/>
    <property type="match status" value="1"/>
</dbReference>
<dbReference type="PANTHER" id="PTHR30136:SF35">
    <property type="entry name" value="HTH-TYPE TRANSCRIPTIONAL REGULATOR RV1719"/>
    <property type="match status" value="1"/>
</dbReference>
<proteinExistence type="predicted"/>
<dbReference type="SMART" id="SM00346">
    <property type="entry name" value="HTH_ICLR"/>
    <property type="match status" value="1"/>
</dbReference>
<keyword evidence="2" id="KW-0238">DNA-binding</keyword>
<dbReference type="InterPro" id="IPR036388">
    <property type="entry name" value="WH-like_DNA-bd_sf"/>
</dbReference>
<keyword evidence="8" id="KW-1185">Reference proteome</keyword>
<feature type="domain" description="HTH iclR-type" evidence="5">
    <location>
        <begin position="4"/>
        <end position="64"/>
    </location>
</feature>
<evidence type="ECO:0000256" key="3">
    <source>
        <dbReference type="ARBA" id="ARBA00023163"/>
    </source>
</evidence>
<accession>A0ABY3WBN9</accession>
<dbReference type="Gene3D" id="3.30.450.40">
    <property type="match status" value="1"/>
</dbReference>
<protein>
    <submittedName>
        <fullName evidence="7">Helix-turn-helix domain-containing protein</fullName>
    </submittedName>
</protein>
<evidence type="ECO:0000313" key="7">
    <source>
        <dbReference type="EMBL" id="UNK47772.1"/>
    </source>
</evidence>
<dbReference type="InterPro" id="IPR005471">
    <property type="entry name" value="Tscrpt_reg_IclR_N"/>
</dbReference>
<name>A0ABY3WBN9_9MICC</name>
<keyword evidence="7" id="KW-0614">Plasmid</keyword>
<evidence type="ECO:0000259" key="6">
    <source>
        <dbReference type="PROSITE" id="PS51078"/>
    </source>
</evidence>
<feature type="compositionally biased region" description="Low complexity" evidence="4">
    <location>
        <begin position="253"/>
        <end position="266"/>
    </location>
</feature>
<dbReference type="InterPro" id="IPR036390">
    <property type="entry name" value="WH_DNA-bd_sf"/>
</dbReference>
<dbReference type="Pfam" id="PF01614">
    <property type="entry name" value="IclR_C"/>
    <property type="match status" value="1"/>
</dbReference>
<dbReference type="Gene3D" id="1.10.10.10">
    <property type="entry name" value="Winged helix-like DNA-binding domain superfamily/Winged helix DNA-binding domain"/>
    <property type="match status" value="1"/>
</dbReference>
<dbReference type="InterPro" id="IPR014757">
    <property type="entry name" value="Tscrpt_reg_IclR_C"/>
</dbReference>